<dbReference type="HAMAP" id="MF_00649">
    <property type="entry name" value="DNA_gyrase_inhibitor_YacG"/>
    <property type="match status" value="1"/>
</dbReference>
<evidence type="ECO:0000313" key="5">
    <source>
        <dbReference type="Proteomes" id="UP000262379"/>
    </source>
</evidence>
<feature type="binding site" evidence="3">
    <location>
        <position position="32"/>
    </location>
    <ligand>
        <name>Zn(2+)</name>
        <dbReference type="ChEBI" id="CHEBI:29105"/>
    </ligand>
</feature>
<keyword evidence="2 3" id="KW-0862">Zinc</keyword>
<feature type="binding site" evidence="3">
    <location>
        <position position="20"/>
    </location>
    <ligand>
        <name>Zn(2+)</name>
        <dbReference type="ChEBI" id="CHEBI:29105"/>
    </ligand>
</feature>
<dbReference type="NCBIfam" id="NF002362">
    <property type="entry name" value="PRK01343.1"/>
    <property type="match status" value="1"/>
</dbReference>
<evidence type="ECO:0000313" key="4">
    <source>
        <dbReference type="EMBL" id="RFC67188.1"/>
    </source>
</evidence>
<dbReference type="PANTHER" id="PTHR36150">
    <property type="entry name" value="DNA GYRASE INHIBITOR YACG"/>
    <property type="match status" value="1"/>
</dbReference>
<name>A0A371XD70_9HYPH</name>
<dbReference type="PANTHER" id="PTHR36150:SF1">
    <property type="entry name" value="DNA GYRASE INHIBITOR YACG"/>
    <property type="match status" value="1"/>
</dbReference>
<accession>A0A371XD70</accession>
<dbReference type="AlphaFoldDB" id="A0A371XD70"/>
<reference evidence="5" key="1">
    <citation type="submission" date="2018-08" db="EMBL/GenBank/DDBJ databases">
        <authorList>
            <person name="Im W.T."/>
        </authorList>
    </citation>
    <scope>NUCLEOTIDE SEQUENCE [LARGE SCALE GENOMIC DNA]</scope>
    <source>
        <strain evidence="5">LA-28</strain>
    </source>
</reference>
<keyword evidence="1 3" id="KW-0479">Metal-binding</keyword>
<organism evidence="4 5">
    <name type="scientific">Mesorhizobium denitrificans</name>
    <dbReference type="NCBI Taxonomy" id="2294114"/>
    <lineage>
        <taxon>Bacteria</taxon>
        <taxon>Pseudomonadati</taxon>
        <taxon>Pseudomonadota</taxon>
        <taxon>Alphaproteobacteria</taxon>
        <taxon>Hyphomicrobiales</taxon>
        <taxon>Phyllobacteriaceae</taxon>
        <taxon>Mesorhizobium</taxon>
    </lineage>
</organism>
<comment type="caution">
    <text evidence="4">The sequence shown here is derived from an EMBL/GenBank/DDBJ whole genome shotgun (WGS) entry which is preliminary data.</text>
</comment>
<dbReference type="InterPro" id="IPR005584">
    <property type="entry name" value="DNA_gyrase_inhibitor_YacG"/>
</dbReference>
<feature type="binding site" evidence="3">
    <location>
        <position position="17"/>
    </location>
    <ligand>
        <name>Zn(2+)</name>
        <dbReference type="ChEBI" id="CHEBI:29105"/>
    </ligand>
</feature>
<dbReference type="GO" id="GO:0006355">
    <property type="term" value="P:regulation of DNA-templated transcription"/>
    <property type="evidence" value="ECO:0007669"/>
    <property type="project" value="InterPro"/>
</dbReference>
<comment type="cofactor">
    <cofactor evidence="3">
        <name>Zn(2+)</name>
        <dbReference type="ChEBI" id="CHEBI:29105"/>
    </cofactor>
    <text evidence="3">Binds 1 zinc ion.</text>
</comment>
<comment type="similarity">
    <text evidence="3">Belongs to the DNA gyrase inhibitor YacG family.</text>
</comment>
<dbReference type="SUPFAM" id="SSF57716">
    <property type="entry name" value="Glucocorticoid receptor-like (DNA-binding domain)"/>
    <property type="match status" value="1"/>
</dbReference>
<feature type="binding site" evidence="3">
    <location>
        <position position="36"/>
    </location>
    <ligand>
        <name>Zn(2+)</name>
        <dbReference type="ChEBI" id="CHEBI:29105"/>
    </ligand>
</feature>
<dbReference type="Pfam" id="PF03884">
    <property type="entry name" value="YacG"/>
    <property type="match status" value="1"/>
</dbReference>
<dbReference type="Gene3D" id="3.30.50.10">
    <property type="entry name" value="Erythroid Transcription Factor GATA-1, subunit A"/>
    <property type="match status" value="1"/>
</dbReference>
<gene>
    <name evidence="3 4" type="primary">yacG</name>
    <name evidence="4" type="ORF">DY251_13055</name>
</gene>
<evidence type="ECO:0000256" key="3">
    <source>
        <dbReference type="HAMAP-Rule" id="MF_00649"/>
    </source>
</evidence>
<dbReference type="Proteomes" id="UP000262379">
    <property type="component" value="Unassembled WGS sequence"/>
</dbReference>
<sequence>MTDDNSKVTPIRARRACPECGKPSSRENYPFCSSRCKDLDLNRWLSGSYVIGSKGDADEEGTGEN</sequence>
<protein>
    <recommendedName>
        <fullName evidence="3">DNA gyrase inhibitor YacG</fullName>
    </recommendedName>
</protein>
<proteinExistence type="inferred from homology"/>
<evidence type="ECO:0000256" key="1">
    <source>
        <dbReference type="ARBA" id="ARBA00022723"/>
    </source>
</evidence>
<dbReference type="EMBL" id="QURN01000009">
    <property type="protein sequence ID" value="RFC67188.1"/>
    <property type="molecule type" value="Genomic_DNA"/>
</dbReference>
<evidence type="ECO:0000256" key="2">
    <source>
        <dbReference type="ARBA" id="ARBA00022833"/>
    </source>
</evidence>
<dbReference type="InterPro" id="IPR013088">
    <property type="entry name" value="Znf_NHR/GATA"/>
</dbReference>
<comment type="function">
    <text evidence="3">Inhibits all the catalytic activities of DNA gyrase by preventing its interaction with DNA. Acts by binding directly to the C-terminal domain of GyrB, which probably disrupts DNA binding by the gyrase.</text>
</comment>
<dbReference type="GO" id="GO:0008657">
    <property type="term" value="F:DNA topoisomerase type II (double strand cut, ATP-hydrolyzing) inhibitor activity"/>
    <property type="evidence" value="ECO:0007669"/>
    <property type="project" value="UniProtKB-UniRule"/>
</dbReference>
<dbReference type="GO" id="GO:0008270">
    <property type="term" value="F:zinc ion binding"/>
    <property type="evidence" value="ECO:0007669"/>
    <property type="project" value="UniProtKB-UniRule"/>
</dbReference>
<comment type="subunit">
    <text evidence="3">Interacts with GyrB.</text>
</comment>
<keyword evidence="5" id="KW-1185">Reference proteome</keyword>
<dbReference type="RefSeq" id="WP_116624440.1">
    <property type="nucleotide sequence ID" value="NZ_QURN01000009.1"/>
</dbReference>